<gene>
    <name evidence="1" type="ORF">V1477_019422</name>
</gene>
<organism evidence="1 2">
    <name type="scientific">Vespula maculifrons</name>
    <name type="common">Eastern yellow jacket</name>
    <name type="synonym">Wasp</name>
    <dbReference type="NCBI Taxonomy" id="7453"/>
    <lineage>
        <taxon>Eukaryota</taxon>
        <taxon>Metazoa</taxon>
        <taxon>Ecdysozoa</taxon>
        <taxon>Arthropoda</taxon>
        <taxon>Hexapoda</taxon>
        <taxon>Insecta</taxon>
        <taxon>Pterygota</taxon>
        <taxon>Neoptera</taxon>
        <taxon>Endopterygota</taxon>
        <taxon>Hymenoptera</taxon>
        <taxon>Apocrita</taxon>
        <taxon>Aculeata</taxon>
        <taxon>Vespoidea</taxon>
        <taxon>Vespidae</taxon>
        <taxon>Vespinae</taxon>
        <taxon>Vespula</taxon>
    </lineage>
</organism>
<dbReference type="Proteomes" id="UP001607303">
    <property type="component" value="Unassembled WGS sequence"/>
</dbReference>
<sequence length="127" mass="14973">MIRNSINYYLAELNEQLNRSQEVAKHNLNRAKERAKRYYDKKQRPVNFHRSCVPSKGYGWRISYCCCYNMNNLQLCTAISLPFFPSFATRYLICLFVDDCPIRRGTVIFESISFPDLLARDVQNIAF</sequence>
<dbReference type="AlphaFoldDB" id="A0ABD2ASI8"/>
<keyword evidence="2" id="KW-1185">Reference proteome</keyword>
<evidence type="ECO:0000313" key="2">
    <source>
        <dbReference type="Proteomes" id="UP001607303"/>
    </source>
</evidence>
<reference evidence="1 2" key="1">
    <citation type="journal article" date="2024" name="Ann. Entomol. Soc. Am.">
        <title>Genomic analyses of the southern and eastern yellowjacket wasps (Hymenoptera: Vespidae) reveal evolutionary signatures of social life.</title>
        <authorList>
            <person name="Catto M.A."/>
            <person name="Caine P.B."/>
            <person name="Orr S.E."/>
            <person name="Hunt B.G."/>
            <person name="Goodisman M.A.D."/>
        </authorList>
    </citation>
    <scope>NUCLEOTIDE SEQUENCE [LARGE SCALE GENOMIC DNA]</scope>
    <source>
        <strain evidence="1">232</strain>
        <tissue evidence="1">Head and thorax</tissue>
    </source>
</reference>
<evidence type="ECO:0000313" key="1">
    <source>
        <dbReference type="EMBL" id="KAL2723571.1"/>
    </source>
</evidence>
<comment type="caution">
    <text evidence="1">The sequence shown here is derived from an EMBL/GenBank/DDBJ whole genome shotgun (WGS) entry which is preliminary data.</text>
</comment>
<protein>
    <submittedName>
        <fullName evidence="1">Uncharacterized protein</fullName>
    </submittedName>
</protein>
<name>A0ABD2ASI8_VESMC</name>
<proteinExistence type="predicted"/>
<dbReference type="EMBL" id="JAYRBN010000114">
    <property type="protein sequence ID" value="KAL2723571.1"/>
    <property type="molecule type" value="Genomic_DNA"/>
</dbReference>
<accession>A0ABD2ASI8</accession>